<protein>
    <submittedName>
        <fullName evidence="1">Uncharacterized protein</fullName>
    </submittedName>
</protein>
<comment type="caution">
    <text evidence="1">The sequence shown here is derived from an EMBL/GenBank/DDBJ whole genome shotgun (WGS) entry which is preliminary data.</text>
</comment>
<dbReference type="EMBL" id="QKOE01000001">
    <property type="protein sequence ID" value="PZA18470.1"/>
    <property type="molecule type" value="Genomic_DNA"/>
</dbReference>
<dbReference type="Proteomes" id="UP000248259">
    <property type="component" value="Unassembled WGS sequence"/>
</dbReference>
<proteinExistence type="predicted"/>
<evidence type="ECO:0000313" key="2">
    <source>
        <dbReference type="Proteomes" id="UP000248259"/>
    </source>
</evidence>
<name>A0A323V349_9RHOO</name>
<gene>
    <name evidence="1" type="ORF">DNK49_02775</name>
</gene>
<organism evidence="1 2">
    <name type="scientific">Parazoarcus communis SWub3 = DSM 12120</name>
    <dbReference type="NCBI Taxonomy" id="1121029"/>
    <lineage>
        <taxon>Bacteria</taxon>
        <taxon>Pseudomonadati</taxon>
        <taxon>Pseudomonadota</taxon>
        <taxon>Betaproteobacteria</taxon>
        <taxon>Rhodocyclales</taxon>
        <taxon>Zoogloeaceae</taxon>
        <taxon>Parazoarcus</taxon>
    </lineage>
</organism>
<reference evidence="1 2" key="1">
    <citation type="submission" date="2018-06" db="EMBL/GenBank/DDBJ databases">
        <title>Azoarcus communis strain SWub3 genome.</title>
        <authorList>
            <person name="Zorraquino Salvo V."/>
            <person name="Toubiana D."/>
            <person name="Blumwald E."/>
        </authorList>
    </citation>
    <scope>NUCLEOTIDE SEQUENCE [LARGE SCALE GENOMIC DNA]</scope>
    <source>
        <strain evidence="1 2">SWub3</strain>
    </source>
</reference>
<accession>A0A323V349</accession>
<evidence type="ECO:0000313" key="1">
    <source>
        <dbReference type="EMBL" id="PZA18470.1"/>
    </source>
</evidence>
<sequence>MVSAAELEVRAQAKAGRLVDGEVDAARLYLAGDAGVDEVTSWRAEVLDAMRTSWDRTHHG</sequence>
<dbReference type="AlphaFoldDB" id="A0A323V349"/>
<keyword evidence="2" id="KW-1185">Reference proteome</keyword>